<sequence length="101" mass="11594">MSFERKREIIDFDLETGTYRTTYDYPSEPPSVAVALALMELTGRDVTDFDPLYGSATVDPDALDELFRPKPGDTSRDAVVQFTYNEYEIRVKDYGRIVIRT</sequence>
<organism evidence="2 3">
    <name type="scientific">Halorussus limi</name>
    <dbReference type="NCBI Taxonomy" id="2938695"/>
    <lineage>
        <taxon>Archaea</taxon>
        <taxon>Methanobacteriati</taxon>
        <taxon>Methanobacteriota</taxon>
        <taxon>Stenosarchaea group</taxon>
        <taxon>Halobacteria</taxon>
        <taxon>Halobacteriales</taxon>
        <taxon>Haladaptataceae</taxon>
        <taxon>Halorussus</taxon>
    </lineage>
</organism>
<keyword evidence="3" id="KW-1185">Reference proteome</keyword>
<dbReference type="Pfam" id="PF18545">
    <property type="entry name" value="HalOD1"/>
    <property type="match status" value="1"/>
</dbReference>
<dbReference type="InterPro" id="IPR040624">
    <property type="entry name" value="HalOD1"/>
</dbReference>
<evidence type="ECO:0000259" key="1">
    <source>
        <dbReference type="Pfam" id="PF18545"/>
    </source>
</evidence>
<gene>
    <name evidence="2" type="ORF">M0R89_18690</name>
</gene>
<dbReference type="RefSeq" id="WP_248652594.1">
    <property type="nucleotide sequence ID" value="NZ_CP096660.1"/>
</dbReference>
<accession>A0A8U0I0X7</accession>
<dbReference type="KEGG" id="halx:M0R89_18690"/>
<name>A0A8U0I0X7_9EURY</name>
<dbReference type="EMBL" id="CP096660">
    <property type="protein sequence ID" value="UPV76561.1"/>
    <property type="molecule type" value="Genomic_DNA"/>
</dbReference>
<proteinExistence type="predicted"/>
<feature type="domain" description="Halobacterial output" evidence="1">
    <location>
        <begin position="27"/>
        <end position="100"/>
    </location>
</feature>
<reference evidence="2 3" key="1">
    <citation type="submission" date="2022-04" db="EMBL/GenBank/DDBJ databases">
        <title>Diverse halophilic archaea isolated from saline environments.</title>
        <authorList>
            <person name="Cui H.-L."/>
        </authorList>
    </citation>
    <scope>NUCLEOTIDE SEQUENCE [LARGE SCALE GENOMIC DNA]</scope>
    <source>
        <strain evidence="2 3">XZYJT49</strain>
        <plasmid evidence="2 3">unnamed1</plasmid>
    </source>
</reference>
<evidence type="ECO:0000313" key="3">
    <source>
        <dbReference type="Proteomes" id="UP000830729"/>
    </source>
</evidence>
<geneLocation type="plasmid" evidence="2 3">
    <name>unnamed1</name>
</geneLocation>
<protein>
    <recommendedName>
        <fullName evidence="1">Halobacterial output domain-containing protein</fullName>
    </recommendedName>
</protein>
<dbReference type="AlphaFoldDB" id="A0A8U0I0X7"/>
<evidence type="ECO:0000313" key="2">
    <source>
        <dbReference type="EMBL" id="UPV76561.1"/>
    </source>
</evidence>
<dbReference type="GeneID" id="72187271"/>
<keyword evidence="2" id="KW-0614">Plasmid</keyword>
<dbReference type="Proteomes" id="UP000830729">
    <property type="component" value="Plasmid unnamed1"/>
</dbReference>